<dbReference type="EMBL" id="MQVS01000002">
    <property type="protein sequence ID" value="OKL52468.1"/>
    <property type="molecule type" value="Genomic_DNA"/>
</dbReference>
<proteinExistence type="predicted"/>
<evidence type="ECO:0000313" key="1">
    <source>
        <dbReference type="EMBL" id="OKL52468.1"/>
    </source>
</evidence>
<protein>
    <submittedName>
        <fullName evidence="1">Uncharacterized protein</fullName>
    </submittedName>
</protein>
<reference evidence="2" key="1">
    <citation type="submission" date="2016-12" db="EMBL/GenBank/DDBJ databases">
        <authorList>
            <person name="Meng X."/>
        </authorList>
    </citation>
    <scope>NUCLEOTIDE SEQUENCE [LARGE SCALE GENOMIC DNA]</scope>
    <source>
        <strain evidence="2">DSM 20732</strain>
    </source>
</reference>
<dbReference type="InParanoid" id="A0A1Q5PXX0"/>
<name>A0A1Q5PXX0_9ACTO</name>
<organism evidence="1 2">
    <name type="scientific">Buchananella hordeovulneris</name>
    <dbReference type="NCBI Taxonomy" id="52770"/>
    <lineage>
        <taxon>Bacteria</taxon>
        <taxon>Bacillati</taxon>
        <taxon>Actinomycetota</taxon>
        <taxon>Actinomycetes</taxon>
        <taxon>Actinomycetales</taxon>
        <taxon>Actinomycetaceae</taxon>
        <taxon>Buchananella</taxon>
    </lineage>
</organism>
<comment type="caution">
    <text evidence="1">The sequence shown here is derived from an EMBL/GenBank/DDBJ whole genome shotgun (WGS) entry which is preliminary data.</text>
</comment>
<keyword evidence="2" id="KW-1185">Reference proteome</keyword>
<accession>A0A1Q5PXX0</accession>
<dbReference type="AlphaFoldDB" id="A0A1Q5PXX0"/>
<evidence type="ECO:0000313" key="2">
    <source>
        <dbReference type="Proteomes" id="UP000185612"/>
    </source>
</evidence>
<sequence>MIWPSAALCVPWGMIAKCAEWASQCNDLTLRGYADTSRKRVVLEIVAFDSQAWEVPVHDFSRFASVDLLPWGTGGYGGTSWGKPWGQPR</sequence>
<gene>
    <name evidence="1" type="ORF">BSZ40_03120</name>
</gene>
<dbReference type="Proteomes" id="UP000185612">
    <property type="component" value="Unassembled WGS sequence"/>
</dbReference>